<comment type="caution">
    <text evidence="2">The sequence shown here is derived from an EMBL/GenBank/DDBJ whole genome shotgun (WGS) entry which is preliminary data.</text>
</comment>
<proteinExistence type="predicted"/>
<keyword evidence="3" id="KW-1185">Reference proteome</keyword>
<reference evidence="2" key="1">
    <citation type="submission" date="2022-03" db="EMBL/GenBank/DDBJ databases">
        <authorList>
            <person name="Sayadi A."/>
        </authorList>
    </citation>
    <scope>NUCLEOTIDE SEQUENCE</scope>
</reference>
<dbReference type="AlphaFoldDB" id="A0A9P0KRA9"/>
<evidence type="ECO:0000313" key="3">
    <source>
        <dbReference type="Proteomes" id="UP001152888"/>
    </source>
</evidence>
<protein>
    <submittedName>
        <fullName evidence="2">Uncharacterized protein</fullName>
    </submittedName>
</protein>
<feature type="compositionally biased region" description="Polar residues" evidence="1">
    <location>
        <begin position="1"/>
        <end position="12"/>
    </location>
</feature>
<name>A0A9P0KRA9_ACAOB</name>
<evidence type="ECO:0000313" key="2">
    <source>
        <dbReference type="EMBL" id="CAH1980748.1"/>
    </source>
</evidence>
<accession>A0A9P0KRA9</accession>
<dbReference type="Proteomes" id="UP001152888">
    <property type="component" value="Unassembled WGS sequence"/>
</dbReference>
<feature type="region of interest" description="Disordered" evidence="1">
    <location>
        <begin position="1"/>
        <end position="31"/>
    </location>
</feature>
<evidence type="ECO:0000256" key="1">
    <source>
        <dbReference type="SAM" id="MobiDB-lite"/>
    </source>
</evidence>
<organism evidence="2 3">
    <name type="scientific">Acanthoscelides obtectus</name>
    <name type="common">Bean weevil</name>
    <name type="synonym">Bruchus obtectus</name>
    <dbReference type="NCBI Taxonomy" id="200917"/>
    <lineage>
        <taxon>Eukaryota</taxon>
        <taxon>Metazoa</taxon>
        <taxon>Ecdysozoa</taxon>
        <taxon>Arthropoda</taxon>
        <taxon>Hexapoda</taxon>
        <taxon>Insecta</taxon>
        <taxon>Pterygota</taxon>
        <taxon>Neoptera</taxon>
        <taxon>Endopterygota</taxon>
        <taxon>Coleoptera</taxon>
        <taxon>Polyphaga</taxon>
        <taxon>Cucujiformia</taxon>
        <taxon>Chrysomeloidea</taxon>
        <taxon>Chrysomelidae</taxon>
        <taxon>Bruchinae</taxon>
        <taxon>Bruchini</taxon>
        <taxon>Acanthoscelides</taxon>
    </lineage>
</organism>
<sequence>MKRLNENSNKPKVQSKKSRIGELIGRRNSLQ</sequence>
<dbReference type="EMBL" id="CAKOFQ010006899">
    <property type="protein sequence ID" value="CAH1980748.1"/>
    <property type="molecule type" value="Genomic_DNA"/>
</dbReference>
<gene>
    <name evidence="2" type="ORF">ACAOBT_LOCUS14148</name>
</gene>